<dbReference type="VEuPathDB" id="FungiDB:PGTG_01143"/>
<dbReference type="GeneID" id="10543806"/>
<sequence length="463" mass="51723">MSNGADASEQRSLEETHSRTTTMASTLNNNGFRQAMLKTALETIPQLTEENYSIWKDKMTALLELRGVLASLDKEDEPALASDINAELKLLLISKMDSVTHNNIVTADNRGSAKLLWKAIKDCFASSQSSNRARIFNKFLYVKFKEEAIEAFVTDTKVSIKKLVDVGIDLPQDILAYLILFKFPDSLQLLKHQIMHSNKELTVEFVCNHLTQFNNKNKAEVKDAVPSNQAALVSTKPKRSNRSNGNEKNSSNSSNATSNNSGPKRCTDGFHNPKQDGNHSADSCWHLHPEKAPEWWQEAQAKWKAEKNVNYYMSLITLWIENGDPNSKIILDSGASAHIFNDKRFFDKLELKDCVASEPASKMRPSQSRERETAGALVEKGCNLSANSGSFSVSKENQKLFKGKIVNNLFSVDNPESVGQSVDYSAHFTSSSESLKDIHEKFGHASIQRIKEFIPDSISKSEL</sequence>
<organism evidence="2 3">
    <name type="scientific">Puccinia graminis f. sp. tritici (strain CRL 75-36-700-3 / race SCCL)</name>
    <name type="common">Black stem rust fungus</name>
    <dbReference type="NCBI Taxonomy" id="418459"/>
    <lineage>
        <taxon>Eukaryota</taxon>
        <taxon>Fungi</taxon>
        <taxon>Dikarya</taxon>
        <taxon>Basidiomycota</taxon>
        <taxon>Pucciniomycotina</taxon>
        <taxon>Pucciniomycetes</taxon>
        <taxon>Pucciniales</taxon>
        <taxon>Pucciniaceae</taxon>
        <taxon>Puccinia</taxon>
    </lineage>
</organism>
<dbReference type="Proteomes" id="UP000008783">
    <property type="component" value="Unassembled WGS sequence"/>
</dbReference>
<reference evidence="3" key="2">
    <citation type="journal article" date="2011" name="Proc. Natl. Acad. Sci. U.S.A.">
        <title>Obligate biotrophy features unraveled by the genomic analysis of rust fungi.</title>
        <authorList>
            <person name="Duplessis S."/>
            <person name="Cuomo C.A."/>
            <person name="Lin Y.-C."/>
            <person name="Aerts A."/>
            <person name="Tisserant E."/>
            <person name="Veneault-Fourrey C."/>
            <person name="Joly D.L."/>
            <person name="Hacquard S."/>
            <person name="Amselem J."/>
            <person name="Cantarel B.L."/>
            <person name="Chiu R."/>
            <person name="Coutinho P.M."/>
            <person name="Feau N."/>
            <person name="Field M."/>
            <person name="Frey P."/>
            <person name="Gelhaye E."/>
            <person name="Goldberg J."/>
            <person name="Grabherr M.G."/>
            <person name="Kodira C.D."/>
            <person name="Kohler A."/>
            <person name="Kuees U."/>
            <person name="Lindquist E.A."/>
            <person name="Lucas S.M."/>
            <person name="Mago R."/>
            <person name="Mauceli E."/>
            <person name="Morin E."/>
            <person name="Murat C."/>
            <person name="Pangilinan J.L."/>
            <person name="Park R."/>
            <person name="Pearson M."/>
            <person name="Quesneville H."/>
            <person name="Rouhier N."/>
            <person name="Sakthikumar S."/>
            <person name="Salamov A.A."/>
            <person name="Schmutz J."/>
            <person name="Selles B."/>
            <person name="Shapiro H."/>
            <person name="Tanguay P."/>
            <person name="Tuskan G.A."/>
            <person name="Henrissat B."/>
            <person name="Van de Peer Y."/>
            <person name="Rouze P."/>
            <person name="Ellis J.G."/>
            <person name="Dodds P.N."/>
            <person name="Schein J.E."/>
            <person name="Zhong S."/>
            <person name="Hamelin R.C."/>
            <person name="Grigoriev I.V."/>
            <person name="Szabo L.J."/>
            <person name="Martin F."/>
        </authorList>
    </citation>
    <scope>NUCLEOTIDE SEQUENCE [LARGE SCALE GENOMIC DNA]</scope>
    <source>
        <strain evidence="3">CRL 75-36-700-3 / race SCCL</strain>
    </source>
</reference>
<protein>
    <recommendedName>
        <fullName evidence="4">GAG-pre-integrase domain-containing protein</fullName>
    </recommendedName>
</protein>
<dbReference type="KEGG" id="pgr:PGTG_01143"/>
<proteinExistence type="predicted"/>
<feature type="region of interest" description="Disordered" evidence="1">
    <location>
        <begin position="221"/>
        <end position="285"/>
    </location>
</feature>
<feature type="compositionally biased region" description="Basic and acidic residues" evidence="1">
    <location>
        <begin position="8"/>
        <end position="18"/>
    </location>
</feature>
<reference key="1">
    <citation type="submission" date="2007-01" db="EMBL/GenBank/DDBJ databases">
        <title>The Genome Sequence of Puccinia graminis f. sp. tritici Strain CRL 75-36-700-3.</title>
        <authorList>
            <consortium name="The Broad Institute Genome Sequencing Platform"/>
            <person name="Birren B."/>
            <person name="Lander E."/>
            <person name="Galagan J."/>
            <person name="Nusbaum C."/>
            <person name="Devon K."/>
            <person name="Cuomo C."/>
            <person name="Jaffe D."/>
            <person name="Butler J."/>
            <person name="Alvarez P."/>
            <person name="Gnerre S."/>
            <person name="Grabherr M."/>
            <person name="Mauceli E."/>
            <person name="Brockman W."/>
            <person name="Young S."/>
            <person name="LaButti K."/>
            <person name="Sykes S."/>
            <person name="DeCaprio D."/>
            <person name="Crawford M."/>
            <person name="Koehrsen M."/>
            <person name="Engels R."/>
            <person name="Montgomery P."/>
            <person name="Pearson M."/>
            <person name="Howarth C."/>
            <person name="Larson L."/>
            <person name="White J."/>
            <person name="Zeng Q."/>
            <person name="Kodira C."/>
            <person name="Yandava C."/>
            <person name="Alvarado L."/>
            <person name="O'Leary S."/>
            <person name="Szabo L."/>
            <person name="Dean R."/>
            <person name="Schein J."/>
        </authorList>
    </citation>
    <scope>NUCLEOTIDE SEQUENCE</scope>
    <source>
        <strain>CRL 75-36-700-3</strain>
    </source>
</reference>
<name>E3JUT7_PUCGT</name>
<evidence type="ECO:0000256" key="1">
    <source>
        <dbReference type="SAM" id="MobiDB-lite"/>
    </source>
</evidence>
<feature type="region of interest" description="Disordered" evidence="1">
    <location>
        <begin position="1"/>
        <end position="27"/>
    </location>
</feature>
<dbReference type="Pfam" id="PF14223">
    <property type="entry name" value="Retrotran_gag_2"/>
    <property type="match status" value="1"/>
</dbReference>
<accession>E3JUT7</accession>
<evidence type="ECO:0000313" key="2">
    <source>
        <dbReference type="EMBL" id="EFP75812.1"/>
    </source>
</evidence>
<gene>
    <name evidence="2" type="ORF">PGTG_01143</name>
</gene>
<keyword evidence="3" id="KW-1185">Reference proteome</keyword>
<dbReference type="HOGENOM" id="CLU_590692_0_0_1"/>
<evidence type="ECO:0000313" key="3">
    <source>
        <dbReference type="Proteomes" id="UP000008783"/>
    </source>
</evidence>
<dbReference type="OrthoDB" id="7691805at2759"/>
<dbReference type="OMA" id="MQIENYL"/>
<dbReference type="RefSeq" id="XP_003320231.1">
    <property type="nucleotide sequence ID" value="XM_003320183.1"/>
</dbReference>
<dbReference type="InParanoid" id="E3JUT7"/>
<feature type="compositionally biased region" description="Low complexity" evidence="1">
    <location>
        <begin position="242"/>
        <end position="261"/>
    </location>
</feature>
<dbReference type="EMBL" id="DS178264">
    <property type="protein sequence ID" value="EFP75812.1"/>
    <property type="molecule type" value="Genomic_DNA"/>
</dbReference>
<dbReference type="AlphaFoldDB" id="E3JUT7"/>
<evidence type="ECO:0008006" key="4">
    <source>
        <dbReference type="Google" id="ProtNLM"/>
    </source>
</evidence>
<feature type="compositionally biased region" description="Basic and acidic residues" evidence="1">
    <location>
        <begin position="265"/>
        <end position="285"/>
    </location>
</feature>